<dbReference type="EMBL" id="RRZC01000038">
    <property type="protein sequence ID" value="MBE0405280.1"/>
    <property type="molecule type" value="Genomic_DNA"/>
</dbReference>
<gene>
    <name evidence="2" type="ORF">EI163_17230</name>
</gene>
<comment type="caution">
    <text evidence="2">The sequence shown here is derived from an EMBL/GenBank/DDBJ whole genome shotgun (WGS) entry which is preliminary data.</text>
</comment>
<evidence type="ECO:0000313" key="3">
    <source>
        <dbReference type="Proteomes" id="UP000754821"/>
    </source>
</evidence>
<sequence length="242" mass="27043">MSVNNNSKPYDTLIHIGCGATPNLNEYRALAKHIWLVDADSQAIVELQEISRTFESVNILHALVDTEKRSGTFYRYSLNWANSLAPIDETIQQLYPGLKQLDSTQQLTTPIGELVTQCLPENSEARDTSLLLLDVGCQNANLLNALESGGVLSHFAMVILMPTHRRAQAITVPYSLHEATSAPEGLTLPEKSQVLERHPLLEQLQRCQADIKQQRGELTQQLEEAHQKTENALHQNHLSDYA</sequence>
<name>A0ABR9FFK3_9GAMM</name>
<organism evidence="2 3">
    <name type="scientific">Halomonas citrativorans</name>
    <dbReference type="NCBI Taxonomy" id="2742612"/>
    <lineage>
        <taxon>Bacteria</taxon>
        <taxon>Pseudomonadati</taxon>
        <taxon>Pseudomonadota</taxon>
        <taxon>Gammaproteobacteria</taxon>
        <taxon>Oceanospirillales</taxon>
        <taxon>Halomonadaceae</taxon>
        <taxon>Halomonas</taxon>
    </lineage>
</organism>
<proteinExistence type="predicted"/>
<feature type="region of interest" description="Disordered" evidence="1">
    <location>
        <begin position="223"/>
        <end position="242"/>
    </location>
</feature>
<dbReference type="Proteomes" id="UP000754821">
    <property type="component" value="Unassembled WGS sequence"/>
</dbReference>
<dbReference type="RefSeq" id="WP_192528681.1">
    <property type="nucleotide sequence ID" value="NZ_RRZC01000038.1"/>
</dbReference>
<evidence type="ECO:0000313" key="2">
    <source>
        <dbReference type="EMBL" id="MBE0405280.1"/>
    </source>
</evidence>
<keyword evidence="3" id="KW-1185">Reference proteome</keyword>
<accession>A0ABR9FFK3</accession>
<feature type="compositionally biased region" description="Polar residues" evidence="1">
    <location>
        <begin position="232"/>
        <end position="242"/>
    </location>
</feature>
<evidence type="ECO:0000256" key="1">
    <source>
        <dbReference type="SAM" id="MobiDB-lite"/>
    </source>
</evidence>
<reference evidence="2 3" key="1">
    <citation type="submission" date="2020-07" db="EMBL/GenBank/DDBJ databases">
        <title>Halophilic bacteria isolated from french cheeses.</title>
        <authorList>
            <person name="Kothe C.I."/>
            <person name="Farah-Kraiem B."/>
            <person name="Renault P."/>
            <person name="Dridi B."/>
        </authorList>
    </citation>
    <scope>NUCLEOTIDE SEQUENCE [LARGE SCALE GENOMIC DNA]</scope>
    <source>
        <strain evidence="2 3">FME16</strain>
    </source>
</reference>
<protein>
    <submittedName>
        <fullName evidence="2">Uncharacterized protein</fullName>
    </submittedName>
</protein>